<evidence type="ECO:0000313" key="5">
    <source>
        <dbReference type="EMBL" id="AZQ70220.1"/>
    </source>
</evidence>
<keyword evidence="6" id="KW-1185">Reference proteome</keyword>
<proteinExistence type="predicted"/>
<keyword evidence="2" id="KW-0238">DNA-binding</keyword>
<keyword evidence="1" id="KW-0805">Transcription regulation</keyword>
<dbReference type="InterPro" id="IPR000835">
    <property type="entry name" value="HTH_MarR-typ"/>
</dbReference>
<dbReference type="EMBL" id="CP034587">
    <property type="protein sequence ID" value="AZQ70220.1"/>
    <property type="molecule type" value="Genomic_DNA"/>
</dbReference>
<dbReference type="AlphaFoldDB" id="A0A3S9PCX1"/>
<keyword evidence="3" id="KW-0804">Transcription</keyword>
<dbReference type="InterPro" id="IPR052526">
    <property type="entry name" value="HTH-type_Bedaq_tolerance"/>
</dbReference>
<dbReference type="PANTHER" id="PTHR39515">
    <property type="entry name" value="CONSERVED PROTEIN"/>
    <property type="match status" value="1"/>
</dbReference>
<protein>
    <submittedName>
        <fullName evidence="5">MarR family transcriptional regulator</fullName>
    </submittedName>
</protein>
<dbReference type="SMART" id="SM00347">
    <property type="entry name" value="HTH_MARR"/>
    <property type="match status" value="1"/>
</dbReference>
<organism evidence="5 6">
    <name type="scientific">Streptomyces luteoverticillatus</name>
    <name type="common">Streptoverticillium luteoverticillatus</name>
    <dbReference type="NCBI Taxonomy" id="66425"/>
    <lineage>
        <taxon>Bacteria</taxon>
        <taxon>Bacillati</taxon>
        <taxon>Actinomycetota</taxon>
        <taxon>Actinomycetes</taxon>
        <taxon>Kitasatosporales</taxon>
        <taxon>Streptomycetaceae</taxon>
        <taxon>Streptomyces</taxon>
    </lineage>
</organism>
<evidence type="ECO:0000256" key="1">
    <source>
        <dbReference type="ARBA" id="ARBA00023015"/>
    </source>
</evidence>
<reference evidence="5 6" key="1">
    <citation type="submission" date="2018-12" db="EMBL/GenBank/DDBJ databases">
        <title>The whole draft genome of Streptomyce luteoverticillatus CGMCC 15060.</title>
        <authorList>
            <person name="Feng Z."/>
            <person name="Chen G."/>
            <person name="Zhang J."/>
            <person name="Zhu H."/>
            <person name="Yu X."/>
            <person name="Zhang W."/>
            <person name="Zhang X."/>
        </authorList>
    </citation>
    <scope>NUCLEOTIDE SEQUENCE [LARGE SCALE GENOMIC DNA]</scope>
    <source>
        <strain evidence="5 6">CGMCC 15060</strain>
    </source>
</reference>
<accession>A0A3S9PCX1</accession>
<name>A0A3S9PCX1_STRLT</name>
<dbReference type="InterPro" id="IPR023187">
    <property type="entry name" value="Tscrpt_reg_MarR-type_CS"/>
</dbReference>
<sequence length="141" mass="15385">MDDNQLAEELRLVIGRLVRTVRAVDTMPSGEATVLGYVDRDGPLTTADVAHQWGVSHQSAARAVKDLLGQGLLHAEAHPSDGRKLLLRLTPEGSDRLAEERRRRADRLGTAITEALAPDEREALAKALSLLSRLDAHVKVK</sequence>
<evidence type="ECO:0000259" key="4">
    <source>
        <dbReference type="PROSITE" id="PS50995"/>
    </source>
</evidence>
<dbReference type="InterPro" id="IPR036388">
    <property type="entry name" value="WH-like_DNA-bd_sf"/>
</dbReference>
<dbReference type="PROSITE" id="PS50995">
    <property type="entry name" value="HTH_MARR_2"/>
    <property type="match status" value="1"/>
</dbReference>
<dbReference type="OrthoDB" id="5022690at2"/>
<dbReference type="PANTHER" id="PTHR39515:SF2">
    <property type="entry name" value="HTH-TYPE TRANSCRIPTIONAL REGULATOR RV0880"/>
    <property type="match status" value="1"/>
</dbReference>
<dbReference type="Proteomes" id="UP000267900">
    <property type="component" value="Chromosome"/>
</dbReference>
<evidence type="ECO:0000256" key="3">
    <source>
        <dbReference type="ARBA" id="ARBA00023163"/>
    </source>
</evidence>
<dbReference type="GO" id="GO:0003677">
    <property type="term" value="F:DNA binding"/>
    <property type="evidence" value="ECO:0007669"/>
    <property type="project" value="UniProtKB-KW"/>
</dbReference>
<dbReference type="SUPFAM" id="SSF46785">
    <property type="entry name" value="Winged helix' DNA-binding domain"/>
    <property type="match status" value="1"/>
</dbReference>
<gene>
    <name evidence="5" type="ORF">EKH77_02415</name>
</gene>
<feature type="domain" description="HTH marR-type" evidence="4">
    <location>
        <begin position="3"/>
        <end position="133"/>
    </location>
</feature>
<dbReference type="RefSeq" id="WP_126912785.1">
    <property type="nucleotide sequence ID" value="NZ_CP034587.1"/>
</dbReference>
<evidence type="ECO:0000313" key="6">
    <source>
        <dbReference type="Proteomes" id="UP000267900"/>
    </source>
</evidence>
<dbReference type="PROSITE" id="PS01117">
    <property type="entry name" value="HTH_MARR_1"/>
    <property type="match status" value="1"/>
</dbReference>
<dbReference type="InterPro" id="IPR036390">
    <property type="entry name" value="WH_DNA-bd_sf"/>
</dbReference>
<dbReference type="Gene3D" id="1.10.10.10">
    <property type="entry name" value="Winged helix-like DNA-binding domain superfamily/Winged helix DNA-binding domain"/>
    <property type="match status" value="1"/>
</dbReference>
<evidence type="ECO:0000256" key="2">
    <source>
        <dbReference type="ARBA" id="ARBA00023125"/>
    </source>
</evidence>
<dbReference type="GO" id="GO:0003700">
    <property type="term" value="F:DNA-binding transcription factor activity"/>
    <property type="evidence" value="ECO:0007669"/>
    <property type="project" value="InterPro"/>
</dbReference>
<dbReference type="Pfam" id="PF12802">
    <property type="entry name" value="MarR_2"/>
    <property type="match status" value="1"/>
</dbReference>